<feature type="non-terminal residue" evidence="2">
    <location>
        <position position="245"/>
    </location>
</feature>
<dbReference type="Pfam" id="PF03725">
    <property type="entry name" value="RNase_PH_C"/>
    <property type="match status" value="1"/>
</dbReference>
<name>X6MWP4_RETFI</name>
<dbReference type="PANTHER" id="PTHR11252:SF0">
    <property type="entry name" value="POLYRIBONUCLEOTIDE NUCLEOTIDYLTRANSFERASE 1, MITOCHONDRIAL"/>
    <property type="match status" value="1"/>
</dbReference>
<dbReference type="PANTHER" id="PTHR11252">
    <property type="entry name" value="POLYRIBONUCLEOTIDE NUCLEOTIDYLTRANSFERASE"/>
    <property type="match status" value="1"/>
</dbReference>
<dbReference type="Gene3D" id="3.30.230.70">
    <property type="entry name" value="GHMP Kinase, N-terminal domain"/>
    <property type="match status" value="2"/>
</dbReference>
<organism evidence="2 3">
    <name type="scientific">Reticulomyxa filosa</name>
    <dbReference type="NCBI Taxonomy" id="46433"/>
    <lineage>
        <taxon>Eukaryota</taxon>
        <taxon>Sar</taxon>
        <taxon>Rhizaria</taxon>
        <taxon>Retaria</taxon>
        <taxon>Foraminifera</taxon>
        <taxon>Monothalamids</taxon>
        <taxon>Reticulomyxidae</taxon>
        <taxon>Reticulomyxa</taxon>
    </lineage>
</organism>
<dbReference type="InterPro" id="IPR012162">
    <property type="entry name" value="PNPase"/>
</dbReference>
<gene>
    <name evidence="2" type="ORF">RFI_18852</name>
</gene>
<dbReference type="SUPFAM" id="SSF54211">
    <property type="entry name" value="Ribosomal protein S5 domain 2-like"/>
    <property type="match status" value="1"/>
</dbReference>
<dbReference type="GO" id="GO:0003723">
    <property type="term" value="F:RNA binding"/>
    <property type="evidence" value="ECO:0007669"/>
    <property type="project" value="InterPro"/>
</dbReference>
<proteinExistence type="predicted"/>
<comment type="caution">
    <text evidence="2">The sequence shown here is derived from an EMBL/GenBank/DDBJ whole genome shotgun (WGS) entry which is preliminary data.</text>
</comment>
<keyword evidence="2" id="KW-0808">Transferase</keyword>
<accession>X6MWP4</accession>
<dbReference type="InterPro" id="IPR015847">
    <property type="entry name" value="ExoRNase_PH_dom2"/>
</dbReference>
<dbReference type="GO" id="GO:0005739">
    <property type="term" value="C:mitochondrion"/>
    <property type="evidence" value="ECO:0007669"/>
    <property type="project" value="TreeGrafter"/>
</dbReference>
<reference evidence="2 3" key="1">
    <citation type="journal article" date="2013" name="Curr. Biol.">
        <title>The Genome of the Foraminiferan Reticulomyxa filosa.</title>
        <authorList>
            <person name="Glockner G."/>
            <person name="Hulsmann N."/>
            <person name="Schleicher M."/>
            <person name="Noegel A.A."/>
            <person name="Eichinger L."/>
            <person name="Gallinger C."/>
            <person name="Pawlowski J."/>
            <person name="Sierra R."/>
            <person name="Euteneuer U."/>
            <person name="Pillet L."/>
            <person name="Moustafa A."/>
            <person name="Platzer M."/>
            <person name="Groth M."/>
            <person name="Szafranski K."/>
            <person name="Schliwa M."/>
        </authorList>
    </citation>
    <scope>NUCLEOTIDE SEQUENCE [LARGE SCALE GENOMIC DNA]</scope>
</reference>
<dbReference type="GO" id="GO:0004654">
    <property type="term" value="F:polyribonucleotide nucleotidyltransferase activity"/>
    <property type="evidence" value="ECO:0007669"/>
    <property type="project" value="InterPro"/>
</dbReference>
<dbReference type="SUPFAM" id="SSF55666">
    <property type="entry name" value="Ribonuclease PH domain 2-like"/>
    <property type="match status" value="1"/>
</dbReference>
<keyword evidence="3" id="KW-1185">Reference proteome</keyword>
<evidence type="ECO:0000313" key="3">
    <source>
        <dbReference type="Proteomes" id="UP000023152"/>
    </source>
</evidence>
<dbReference type="InterPro" id="IPR036345">
    <property type="entry name" value="ExoRNase_PH_dom2_sf"/>
</dbReference>
<dbReference type="GO" id="GO:0000958">
    <property type="term" value="P:mitochondrial mRNA catabolic process"/>
    <property type="evidence" value="ECO:0007669"/>
    <property type="project" value="TreeGrafter"/>
</dbReference>
<dbReference type="Gene3D" id="1.10.10.400">
    <property type="entry name" value="Polyribonucleotide nucleotidyltransferase, RNA-binding domain"/>
    <property type="match status" value="1"/>
</dbReference>
<evidence type="ECO:0000313" key="2">
    <source>
        <dbReference type="EMBL" id="ETO18413.1"/>
    </source>
</evidence>
<dbReference type="InterPro" id="IPR020568">
    <property type="entry name" value="Ribosomal_Su5_D2-typ_SF"/>
</dbReference>
<dbReference type="AlphaFoldDB" id="X6MWP4"/>
<dbReference type="OMA" id="ENDPTIM"/>
<feature type="domain" description="Exoribonuclease phosphorolytic" evidence="1">
    <location>
        <begin position="10"/>
        <end position="73"/>
    </location>
</feature>
<protein>
    <submittedName>
        <fullName evidence="2">Polyribonucleotide nucleotidyltransferase</fullName>
    </submittedName>
</protein>
<dbReference type="Proteomes" id="UP000023152">
    <property type="component" value="Unassembled WGS sequence"/>
</dbReference>
<dbReference type="OrthoDB" id="437922at2759"/>
<dbReference type="GO" id="GO:0000175">
    <property type="term" value="F:3'-5'-RNA exonuclease activity"/>
    <property type="evidence" value="ECO:0007669"/>
    <property type="project" value="TreeGrafter"/>
</dbReference>
<sequence>MHMSGVPWDGPIGAVRIGYCDNALLVNPSDTELRNSSLNLLYVGNAENTVMIETDGKEVPDETYCEALRLAQKSIKPLIDAQQMLYKEHCKSFTQFGLQMPSYTKFEKEMKEVEAIQNSIRSSTLVNSIQSTFQSIYTNYELTKASRGKMAEEARKNGITSINEYLTTISESNPLIKTLLEDEKMAWVVNELVYDIEKETFRNLLFFGDQRCDGRKFDQIRPLSCHVDVLPSSHGSSLFRRGNTQ</sequence>
<dbReference type="EMBL" id="ASPP01014948">
    <property type="protein sequence ID" value="ETO18413.1"/>
    <property type="molecule type" value="Genomic_DNA"/>
</dbReference>
<dbReference type="InterPro" id="IPR027408">
    <property type="entry name" value="PNPase/RNase_PH_dom_sf"/>
</dbReference>
<dbReference type="GO" id="GO:0000965">
    <property type="term" value="P:mitochondrial RNA 3'-end processing"/>
    <property type="evidence" value="ECO:0007669"/>
    <property type="project" value="TreeGrafter"/>
</dbReference>
<evidence type="ECO:0000259" key="1">
    <source>
        <dbReference type="Pfam" id="PF03725"/>
    </source>
</evidence>
<dbReference type="GO" id="GO:0005829">
    <property type="term" value="C:cytosol"/>
    <property type="evidence" value="ECO:0007669"/>
    <property type="project" value="TreeGrafter"/>
</dbReference>